<dbReference type="EMBL" id="SNVI01000001">
    <property type="protein sequence ID" value="TFE43573.1"/>
    <property type="molecule type" value="Genomic_DNA"/>
</dbReference>
<protein>
    <recommendedName>
        <fullName evidence="3">DUF5678 domain-containing protein</fullName>
    </recommendedName>
</protein>
<proteinExistence type="predicted"/>
<evidence type="ECO:0000313" key="1">
    <source>
        <dbReference type="EMBL" id="TFE43573.1"/>
    </source>
</evidence>
<reference evidence="1 2" key="1">
    <citation type="submission" date="2019-03" db="EMBL/GenBank/DDBJ databases">
        <title>Complete Genome Sequence of Paraburkholderia dipogonis ICMP 19430T, a Nitrogen-fixing Symbiont of the South African Invasive Legume Dipogon lignosus in New Zealand.</title>
        <authorList>
            <person name="De Meyer S.E."/>
        </authorList>
    </citation>
    <scope>NUCLEOTIDE SEQUENCE [LARGE SCALE GENOMIC DNA]</scope>
    <source>
        <strain evidence="1 2">ICMP 19430</strain>
    </source>
</reference>
<dbReference type="AlphaFoldDB" id="A0A4Y8N1W9"/>
<comment type="caution">
    <text evidence="1">The sequence shown here is derived from an EMBL/GenBank/DDBJ whole genome shotgun (WGS) entry which is preliminary data.</text>
</comment>
<accession>A0A4Y8N1W9</accession>
<dbReference type="GeneID" id="97307188"/>
<name>A0A4Y8N1W9_9BURK</name>
<evidence type="ECO:0000313" key="2">
    <source>
        <dbReference type="Proteomes" id="UP000297385"/>
    </source>
</evidence>
<dbReference type="Proteomes" id="UP000297385">
    <property type="component" value="Unassembled WGS sequence"/>
</dbReference>
<sequence length="80" mass="9165">MAALDKELATYHRELANLLGDEGKFVLIKGDAVVEKFDSYEDALKIGYQTFKLEPFLVKQISRIEPVANFTRRYLVPCQV</sequence>
<gene>
    <name evidence="1" type="ORF">E2553_00105</name>
</gene>
<organism evidence="1 2">
    <name type="scientific">Paraburkholderia dipogonis</name>
    <dbReference type="NCBI Taxonomy" id="1211383"/>
    <lineage>
        <taxon>Bacteria</taxon>
        <taxon>Pseudomonadati</taxon>
        <taxon>Pseudomonadota</taxon>
        <taxon>Betaproteobacteria</taxon>
        <taxon>Burkholderiales</taxon>
        <taxon>Burkholderiaceae</taxon>
        <taxon>Paraburkholderia</taxon>
    </lineage>
</organism>
<evidence type="ECO:0008006" key="3">
    <source>
        <dbReference type="Google" id="ProtNLM"/>
    </source>
</evidence>
<dbReference type="RefSeq" id="WP_134455523.1">
    <property type="nucleotide sequence ID" value="NZ_JBHSSZ010000030.1"/>
</dbReference>